<comment type="catalytic activity">
    <reaction evidence="6 7">
        <text>carbamoyl phosphate + L-aspartate = N-carbamoyl-L-aspartate + phosphate + H(+)</text>
        <dbReference type="Rhea" id="RHEA:20013"/>
        <dbReference type="ChEBI" id="CHEBI:15378"/>
        <dbReference type="ChEBI" id="CHEBI:29991"/>
        <dbReference type="ChEBI" id="CHEBI:32814"/>
        <dbReference type="ChEBI" id="CHEBI:43474"/>
        <dbReference type="ChEBI" id="CHEBI:58228"/>
        <dbReference type="EC" id="2.1.3.2"/>
    </reaction>
</comment>
<dbReference type="PRINTS" id="PR00101">
    <property type="entry name" value="ATCASE"/>
</dbReference>
<evidence type="ECO:0000256" key="1">
    <source>
        <dbReference type="ARBA" id="ARBA00004852"/>
    </source>
</evidence>
<feature type="binding site" evidence="7">
    <location>
        <position position="280"/>
    </location>
    <ligand>
        <name>carbamoyl phosphate</name>
        <dbReference type="ChEBI" id="CHEBI:58228"/>
    </ligand>
</feature>
<proteinExistence type="inferred from homology"/>
<protein>
    <recommendedName>
        <fullName evidence="7">Aspartate carbamoyltransferase</fullName>
        <ecNumber evidence="7">2.1.3.2</ecNumber>
    </recommendedName>
    <alternativeName>
        <fullName evidence="7">Aspartate transcarbamylase</fullName>
        <shortName evidence="7">ATCase</shortName>
    </alternativeName>
</protein>
<organism evidence="10 11">
    <name type="scientific">Marinomonas phaeophyticola</name>
    <dbReference type="NCBI Taxonomy" id="3004091"/>
    <lineage>
        <taxon>Bacteria</taxon>
        <taxon>Pseudomonadati</taxon>
        <taxon>Pseudomonadota</taxon>
        <taxon>Gammaproteobacteria</taxon>
        <taxon>Oceanospirillales</taxon>
        <taxon>Oceanospirillaceae</taxon>
        <taxon>Marinomonas</taxon>
    </lineage>
</organism>
<evidence type="ECO:0000256" key="6">
    <source>
        <dbReference type="ARBA" id="ARBA00048859"/>
    </source>
</evidence>
<evidence type="ECO:0000259" key="8">
    <source>
        <dbReference type="Pfam" id="PF00185"/>
    </source>
</evidence>
<dbReference type="RefSeq" id="WP_269126393.1">
    <property type="nucleotide sequence ID" value="NZ_JAPUBN010000018.1"/>
</dbReference>
<gene>
    <name evidence="7" type="primary">pyrB</name>
    <name evidence="10" type="ORF">O1D97_13640</name>
</gene>
<feature type="binding site" evidence="7">
    <location>
        <position position="120"/>
    </location>
    <ligand>
        <name>carbamoyl phosphate</name>
        <dbReference type="ChEBI" id="CHEBI:58228"/>
    </ligand>
</feature>
<evidence type="ECO:0000313" key="10">
    <source>
        <dbReference type="EMBL" id="MCZ2722624.1"/>
    </source>
</evidence>
<dbReference type="PANTHER" id="PTHR45753">
    <property type="entry name" value="ORNITHINE CARBAMOYLTRANSFERASE, MITOCHONDRIAL"/>
    <property type="match status" value="1"/>
</dbReference>
<dbReference type="Gene3D" id="3.40.50.1370">
    <property type="entry name" value="Aspartate/ornithine carbamoyltransferase"/>
    <property type="match status" value="2"/>
</dbReference>
<feature type="binding site" evidence="7">
    <location>
        <position position="71"/>
    </location>
    <ligand>
        <name>carbamoyl phosphate</name>
        <dbReference type="ChEBI" id="CHEBI:58228"/>
    </ligand>
</feature>
<feature type="domain" description="Aspartate/ornithine carbamoyltransferase carbamoyl-P binding" evidence="9">
    <location>
        <begin position="18"/>
        <end position="162"/>
    </location>
</feature>
<accession>A0ABT4JYK9</accession>
<dbReference type="InterPro" id="IPR006131">
    <property type="entry name" value="Asp_carbamoyltransf_Asp/Orn-bd"/>
</dbReference>
<feature type="binding site" evidence="7">
    <location>
        <position position="150"/>
    </location>
    <ligand>
        <name>carbamoyl phosphate</name>
        <dbReference type="ChEBI" id="CHEBI:58228"/>
    </ligand>
</feature>
<dbReference type="GO" id="GO:0004070">
    <property type="term" value="F:aspartate carbamoyltransferase activity"/>
    <property type="evidence" value="ECO:0007669"/>
    <property type="project" value="UniProtKB-EC"/>
</dbReference>
<evidence type="ECO:0000256" key="5">
    <source>
        <dbReference type="ARBA" id="ARBA00043884"/>
    </source>
</evidence>
<feature type="binding site" evidence="7">
    <location>
        <position position="98"/>
    </location>
    <ligand>
        <name>L-aspartate</name>
        <dbReference type="ChEBI" id="CHEBI:29991"/>
    </ligand>
</feature>
<evidence type="ECO:0000256" key="2">
    <source>
        <dbReference type="ARBA" id="ARBA00008896"/>
    </source>
</evidence>
<evidence type="ECO:0000256" key="3">
    <source>
        <dbReference type="ARBA" id="ARBA00022679"/>
    </source>
</evidence>
<comment type="caution">
    <text evidence="10">The sequence shown here is derived from an EMBL/GenBank/DDBJ whole genome shotgun (WGS) entry which is preliminary data.</text>
</comment>
<feature type="binding site" evidence="7">
    <location>
        <position position="238"/>
    </location>
    <ligand>
        <name>L-aspartate</name>
        <dbReference type="ChEBI" id="CHEBI:29991"/>
    </ligand>
</feature>
<evidence type="ECO:0000259" key="9">
    <source>
        <dbReference type="Pfam" id="PF02729"/>
    </source>
</evidence>
<feature type="domain" description="Aspartate/ornithine carbamoyltransferase Asp/Orn-binding" evidence="8">
    <location>
        <begin position="169"/>
        <end position="316"/>
    </location>
</feature>
<feature type="binding site" evidence="7">
    <location>
        <position position="183"/>
    </location>
    <ligand>
        <name>L-aspartate</name>
        <dbReference type="ChEBI" id="CHEBI:29991"/>
    </ligand>
</feature>
<dbReference type="EMBL" id="JAPUBN010000018">
    <property type="protein sequence ID" value="MCZ2722624.1"/>
    <property type="molecule type" value="Genomic_DNA"/>
</dbReference>
<dbReference type="NCBIfam" id="NF002032">
    <property type="entry name" value="PRK00856.1"/>
    <property type="match status" value="1"/>
</dbReference>
<dbReference type="InterPro" id="IPR006132">
    <property type="entry name" value="Asp/Orn_carbamoyltranf_P-bd"/>
</dbReference>
<dbReference type="Proteomes" id="UP001149719">
    <property type="component" value="Unassembled WGS sequence"/>
</dbReference>
<dbReference type="Pfam" id="PF00185">
    <property type="entry name" value="OTCace"/>
    <property type="match status" value="1"/>
</dbReference>
<evidence type="ECO:0000256" key="4">
    <source>
        <dbReference type="ARBA" id="ARBA00022975"/>
    </source>
</evidence>
<keyword evidence="11" id="KW-1185">Reference proteome</keyword>
<dbReference type="PANTHER" id="PTHR45753:SF6">
    <property type="entry name" value="ASPARTATE CARBAMOYLTRANSFERASE"/>
    <property type="match status" value="1"/>
</dbReference>
<evidence type="ECO:0000313" key="11">
    <source>
        <dbReference type="Proteomes" id="UP001149719"/>
    </source>
</evidence>
<dbReference type="PRINTS" id="PR00100">
    <property type="entry name" value="AOTCASE"/>
</dbReference>
<dbReference type="NCBIfam" id="TIGR00670">
    <property type="entry name" value="asp_carb_tr"/>
    <property type="match status" value="1"/>
</dbReference>
<evidence type="ECO:0000256" key="7">
    <source>
        <dbReference type="HAMAP-Rule" id="MF_00001"/>
    </source>
</evidence>
<dbReference type="HAMAP" id="MF_00001">
    <property type="entry name" value="Asp_carb_tr"/>
    <property type="match status" value="1"/>
</dbReference>
<comment type="subunit">
    <text evidence="7">Heterododecamer (2C3:3R2) of six catalytic PyrB chains organized as two trimers (C3), and six regulatory PyrI chains organized as three dimers (R2).</text>
</comment>
<dbReference type="InterPro" id="IPR002082">
    <property type="entry name" value="Asp_carbamoyltransf"/>
</dbReference>
<name>A0ABT4JYK9_9GAMM</name>
<comment type="pathway">
    <text evidence="1 7">Pyrimidine metabolism; UMP biosynthesis via de novo pathway; (S)-dihydroorotate from bicarbonate: step 2/3.</text>
</comment>
<dbReference type="InterPro" id="IPR036901">
    <property type="entry name" value="Asp/Orn_carbamoylTrfase_sf"/>
</dbReference>
<feature type="binding site" evidence="7">
    <location>
        <position position="70"/>
    </location>
    <ligand>
        <name>carbamoyl phosphate</name>
        <dbReference type="ChEBI" id="CHEBI:58228"/>
    </ligand>
</feature>
<feature type="binding site" evidence="7">
    <location>
        <position position="279"/>
    </location>
    <ligand>
        <name>carbamoyl phosphate</name>
        <dbReference type="ChEBI" id="CHEBI:58228"/>
    </ligand>
</feature>
<comment type="function">
    <text evidence="5 7">Catalyzes the condensation of carbamoyl phosphate and aspartate to form carbamoyl aspartate and inorganic phosphate, the committed step in the de novo pyrimidine nucleotide biosynthesis pathway.</text>
</comment>
<reference evidence="10" key="1">
    <citation type="submission" date="2022-12" db="EMBL/GenBank/DDBJ databases">
        <title>Marinomonas 15G1-11 sp. nov, isolated from marine algae.</title>
        <authorList>
            <person name="Butt M."/>
            <person name="Choi D.G."/>
            <person name="Kim J.M."/>
            <person name="Lee J.K."/>
            <person name="Baek J.H."/>
            <person name="Jeon C.O."/>
        </authorList>
    </citation>
    <scope>NUCLEOTIDE SEQUENCE</scope>
    <source>
        <strain evidence="10">15G1-11</strain>
    </source>
</reference>
<dbReference type="Pfam" id="PF02729">
    <property type="entry name" value="OTCace_N"/>
    <property type="match status" value="1"/>
</dbReference>
<sequence>MMQSEPRALQLNEQGQLKHFLTLDGLDKTILTEILDRADSFLSMGEQSVKKVPLLRGKTVVNLFFENSTRTRTTFELAAKRLSADVINLDIATSATSKGESLLDTLKNLEAMQSDMFVVRHGDSGAAHFIAQHCTPNVAIINAGDGRHAHPTQAMLDMLTIRRHKGRFEGLKVAIVGDILHSRVARSQIHALTILGVDEIRLVGPKTLVPDYFEETGVTICHDLQAGLTDVDVIVMLRLQKERMQGALLPSESEFYRLYGLTTESMAWAKSDVIVMHPGPINRGVEIASEVADGEHSVILNQVTNGIAVRMAVMSMAMSGQLQSQETAASKVAETASGEHI</sequence>
<keyword evidence="4 7" id="KW-0665">Pyrimidine biosynthesis</keyword>
<feature type="binding site" evidence="7">
    <location>
        <position position="153"/>
    </location>
    <ligand>
        <name>carbamoyl phosphate</name>
        <dbReference type="ChEBI" id="CHEBI:58228"/>
    </ligand>
</feature>
<dbReference type="PROSITE" id="PS00097">
    <property type="entry name" value="CARBAMOYLTRANSFERASE"/>
    <property type="match status" value="1"/>
</dbReference>
<dbReference type="SUPFAM" id="SSF53671">
    <property type="entry name" value="Aspartate/ornithine carbamoyltransferase"/>
    <property type="match status" value="1"/>
</dbReference>
<dbReference type="InterPro" id="IPR006130">
    <property type="entry name" value="Asp/Orn_carbamoylTrfase"/>
</dbReference>
<comment type="similarity">
    <text evidence="2 7">Belongs to the aspartate/ornithine carbamoyltransferase superfamily. ATCase family.</text>
</comment>
<dbReference type="EC" id="2.1.3.2" evidence="7"/>
<keyword evidence="3 7" id="KW-0808">Transferase</keyword>